<dbReference type="InterPro" id="IPR050395">
    <property type="entry name" value="4Fe4S_Ferredoxin_RnfB"/>
</dbReference>
<reference evidence="8 9" key="1">
    <citation type="submission" date="2020-08" db="EMBL/GenBank/DDBJ databases">
        <title>Genome public.</title>
        <authorList>
            <person name="Liu C."/>
            <person name="Sun Q."/>
        </authorList>
    </citation>
    <scope>NUCLEOTIDE SEQUENCE [LARGE SCALE GENOMIC DNA]</scope>
    <source>
        <strain evidence="8 9">NSJ-66</strain>
    </source>
</reference>
<keyword evidence="9" id="KW-1185">Reference proteome</keyword>
<name>A0ABR7H2F5_9FIRM</name>
<evidence type="ECO:0000256" key="4">
    <source>
        <dbReference type="ARBA" id="ARBA00023014"/>
    </source>
</evidence>
<evidence type="ECO:0000256" key="1">
    <source>
        <dbReference type="ARBA" id="ARBA00022485"/>
    </source>
</evidence>
<dbReference type="InterPro" id="IPR017896">
    <property type="entry name" value="4Fe4S_Fe-S-bd"/>
</dbReference>
<evidence type="ECO:0000259" key="6">
    <source>
        <dbReference type="PROSITE" id="PS51379"/>
    </source>
</evidence>
<evidence type="ECO:0000256" key="2">
    <source>
        <dbReference type="ARBA" id="ARBA00022723"/>
    </source>
</evidence>
<dbReference type="SUPFAM" id="SSF53920">
    <property type="entry name" value="Fe-only hydrogenase"/>
    <property type="match status" value="1"/>
</dbReference>
<dbReference type="PROSITE" id="PS00198">
    <property type="entry name" value="4FE4S_FER_1"/>
    <property type="match status" value="1"/>
</dbReference>
<dbReference type="InterPro" id="IPR007202">
    <property type="entry name" value="4Fe-4S_dom"/>
</dbReference>
<dbReference type="SUPFAM" id="SSF54862">
    <property type="entry name" value="4Fe-4S ferredoxins"/>
    <property type="match status" value="1"/>
</dbReference>
<dbReference type="Gene3D" id="3.30.70.20">
    <property type="match status" value="1"/>
</dbReference>
<evidence type="ECO:0000259" key="7">
    <source>
        <dbReference type="PROSITE" id="PS51656"/>
    </source>
</evidence>
<dbReference type="Pfam" id="PF04060">
    <property type="entry name" value="FeS"/>
    <property type="match status" value="1"/>
</dbReference>
<evidence type="ECO:0000313" key="9">
    <source>
        <dbReference type="Proteomes" id="UP000634672"/>
    </source>
</evidence>
<keyword evidence="3" id="KW-0408">Iron</keyword>
<dbReference type="Proteomes" id="UP000634672">
    <property type="component" value="Unassembled WGS sequence"/>
</dbReference>
<evidence type="ECO:0000313" key="8">
    <source>
        <dbReference type="EMBL" id="MBC5707399.1"/>
    </source>
</evidence>
<keyword evidence="4" id="KW-0411">Iron-sulfur</keyword>
<accession>A0ABR7H2F5</accession>
<evidence type="ECO:0000256" key="3">
    <source>
        <dbReference type="ARBA" id="ARBA00023004"/>
    </source>
</evidence>
<dbReference type="InterPro" id="IPR017900">
    <property type="entry name" value="4Fe4S_Fe_S_CS"/>
</dbReference>
<feature type="domain" description="4Fe-4S" evidence="7">
    <location>
        <begin position="358"/>
        <end position="419"/>
    </location>
</feature>
<dbReference type="InterPro" id="IPR000014">
    <property type="entry name" value="PAS"/>
</dbReference>
<protein>
    <submittedName>
        <fullName evidence="8">4Fe-4S binding protein</fullName>
    </submittedName>
</protein>
<dbReference type="InterPro" id="IPR009016">
    <property type="entry name" value="Fe_hydrogenase"/>
</dbReference>
<dbReference type="SUPFAM" id="SSF55785">
    <property type="entry name" value="PYP-like sensor domain (PAS domain)"/>
    <property type="match status" value="1"/>
</dbReference>
<dbReference type="CDD" id="cd00130">
    <property type="entry name" value="PAS"/>
    <property type="match status" value="1"/>
</dbReference>
<dbReference type="InterPro" id="IPR013767">
    <property type="entry name" value="PAS_fold"/>
</dbReference>
<gene>
    <name evidence="8" type="ORF">H8S75_05445</name>
</gene>
<keyword evidence="1" id="KW-0004">4Fe-4S</keyword>
<evidence type="ECO:0000259" key="5">
    <source>
        <dbReference type="PROSITE" id="PS50112"/>
    </source>
</evidence>
<dbReference type="Pfam" id="PF00989">
    <property type="entry name" value="PAS"/>
    <property type="match status" value="1"/>
</dbReference>
<keyword evidence="2" id="KW-0479">Metal-binding</keyword>
<dbReference type="PROSITE" id="PS51656">
    <property type="entry name" value="4FE4S"/>
    <property type="match status" value="1"/>
</dbReference>
<dbReference type="RefSeq" id="WP_187019942.1">
    <property type="nucleotide sequence ID" value="NZ_JACOPB010000002.1"/>
</dbReference>
<dbReference type="InterPro" id="IPR035965">
    <property type="entry name" value="PAS-like_dom_sf"/>
</dbReference>
<dbReference type="SMART" id="SM00091">
    <property type="entry name" value="PAS"/>
    <property type="match status" value="1"/>
</dbReference>
<dbReference type="Gene3D" id="1.10.15.40">
    <property type="entry name" value="Electron transport complex subunit B, putative Fe-S cluster"/>
    <property type="match status" value="1"/>
</dbReference>
<feature type="domain" description="PAS" evidence="5">
    <location>
        <begin position="410"/>
        <end position="465"/>
    </location>
</feature>
<dbReference type="PANTHER" id="PTHR43560">
    <property type="entry name" value="ION-TRANSLOCATING OXIDOREDUCTASE COMPLEX SUBUNIT B"/>
    <property type="match status" value="1"/>
</dbReference>
<proteinExistence type="predicted"/>
<dbReference type="PANTHER" id="PTHR43560:SF1">
    <property type="entry name" value="ION-TRANSLOCATING OXIDOREDUCTASE COMPLEX SUBUNIT B"/>
    <property type="match status" value="1"/>
</dbReference>
<sequence>MAIIDFKATKCKHCYKCVRNCEVKAIMIKDERAEIMPDKCILCGKCMQVCPQSAKTLVSDLNTVKGYIANHIPTVVSIAPSYMGLLKYKTIGQVSAALRKLGFTDVRETSEGAAVVTAEYARLLEEGEMETIITTCCPSVNDLIEIYYPQLIPYMAPIVSPMIAHGKMLKEELGPNVKVVFLGPCIAKKKEAGDVRHDSCIDAVLNFNDINRWLNEEEITIEDCEDIPFRHLDPKVNRLYPVTNGVVNSVLATEEKKDGYRKFYVHGARNCIDLCESMVRGEIKGCFIEMNMCSGGCIKGPTVEDESISRFKVKLDMEETIEKDPAKKSEVEEIVNKISFNKLFMDRSPREPMPTEAQIQEILKKTGKTKPEDELNCGACGYSTCREKAIAVFQKKAELGMCIPFMHEKAESLSNLVMETSPNIVLIVDKDMKVLEYSAVGEKYFGKTRQEALNMYLYEFIDPSDFQWVYDSHQNIHGKKVTYSEYNFSMLQNIVYIEKEDVVLATFIDITKEEELAKQEYEKKLETIDLAQRVIHKQMMVAQEIAGLLGETTAETKTTLTKLCRSLLDEGSESEVK</sequence>
<organism evidence="8 9">
    <name type="scientific">Hungatella hominis</name>
    <dbReference type="NCBI Taxonomy" id="2763050"/>
    <lineage>
        <taxon>Bacteria</taxon>
        <taxon>Bacillati</taxon>
        <taxon>Bacillota</taxon>
        <taxon>Clostridia</taxon>
        <taxon>Lachnospirales</taxon>
        <taxon>Lachnospiraceae</taxon>
        <taxon>Hungatella</taxon>
    </lineage>
</organism>
<dbReference type="PROSITE" id="PS51379">
    <property type="entry name" value="4FE4S_FER_2"/>
    <property type="match status" value="1"/>
</dbReference>
<feature type="domain" description="4Fe-4S ferredoxin-type" evidence="6">
    <location>
        <begin position="31"/>
        <end position="60"/>
    </location>
</feature>
<dbReference type="Gene3D" id="3.40.950.10">
    <property type="entry name" value="Fe-only Hydrogenase (Larger Subunit), Chain L, domain 3"/>
    <property type="match status" value="1"/>
</dbReference>
<dbReference type="Pfam" id="PF02906">
    <property type="entry name" value="Fe_hyd_lg_C"/>
    <property type="match status" value="1"/>
</dbReference>
<dbReference type="Pfam" id="PF12838">
    <property type="entry name" value="Fer4_7"/>
    <property type="match status" value="1"/>
</dbReference>
<dbReference type="Gene3D" id="3.30.450.20">
    <property type="entry name" value="PAS domain"/>
    <property type="match status" value="1"/>
</dbReference>
<dbReference type="EMBL" id="JACOPB010000002">
    <property type="protein sequence ID" value="MBC5707399.1"/>
    <property type="molecule type" value="Genomic_DNA"/>
</dbReference>
<comment type="caution">
    <text evidence="8">The sequence shown here is derived from an EMBL/GenBank/DDBJ whole genome shotgun (WGS) entry which is preliminary data.</text>
</comment>
<dbReference type="PROSITE" id="PS50112">
    <property type="entry name" value="PAS"/>
    <property type="match status" value="1"/>
</dbReference>
<dbReference type="InterPro" id="IPR004108">
    <property type="entry name" value="Fe_hydrogenase_lsu_C"/>
</dbReference>